<feature type="transmembrane region" description="Helical" evidence="2">
    <location>
        <begin position="21"/>
        <end position="39"/>
    </location>
</feature>
<reference evidence="3 4" key="1">
    <citation type="submission" date="2019-02" db="EMBL/GenBank/DDBJ databases">
        <title>Deep-cultivation of Planctomycetes and their phenomic and genomic characterization uncovers novel biology.</title>
        <authorList>
            <person name="Wiegand S."/>
            <person name="Jogler M."/>
            <person name="Boedeker C."/>
            <person name="Pinto D."/>
            <person name="Vollmers J."/>
            <person name="Rivas-Marin E."/>
            <person name="Kohn T."/>
            <person name="Peeters S.H."/>
            <person name="Heuer A."/>
            <person name="Rast P."/>
            <person name="Oberbeckmann S."/>
            <person name="Bunk B."/>
            <person name="Jeske O."/>
            <person name="Meyerdierks A."/>
            <person name="Storesund J.E."/>
            <person name="Kallscheuer N."/>
            <person name="Luecker S."/>
            <person name="Lage O.M."/>
            <person name="Pohl T."/>
            <person name="Merkel B.J."/>
            <person name="Hornburger P."/>
            <person name="Mueller R.-W."/>
            <person name="Bruemmer F."/>
            <person name="Labrenz M."/>
            <person name="Spormann A.M."/>
            <person name="Op Den Camp H."/>
            <person name="Overmann J."/>
            <person name="Amann R."/>
            <person name="Jetten M.S.M."/>
            <person name="Mascher T."/>
            <person name="Medema M.H."/>
            <person name="Devos D.P."/>
            <person name="Kaster A.-K."/>
            <person name="Ovreas L."/>
            <person name="Rohde M."/>
            <person name="Galperin M.Y."/>
            <person name="Jogler C."/>
        </authorList>
    </citation>
    <scope>NUCLEOTIDE SEQUENCE [LARGE SCALE GENOMIC DNA]</scope>
    <source>
        <strain evidence="3 4">KOR42</strain>
    </source>
</reference>
<name>A0A5C5WPN7_9PLAN</name>
<feature type="compositionally biased region" description="Polar residues" evidence="1">
    <location>
        <begin position="334"/>
        <end position="343"/>
    </location>
</feature>
<evidence type="ECO:0000256" key="2">
    <source>
        <dbReference type="SAM" id="Phobius"/>
    </source>
</evidence>
<proteinExistence type="predicted"/>
<keyword evidence="2" id="KW-0472">Membrane</keyword>
<protein>
    <submittedName>
        <fullName evidence="3">Uncharacterized protein</fullName>
    </submittedName>
</protein>
<feature type="transmembrane region" description="Helical" evidence="2">
    <location>
        <begin position="277"/>
        <end position="298"/>
    </location>
</feature>
<keyword evidence="2" id="KW-1133">Transmembrane helix</keyword>
<evidence type="ECO:0000256" key="1">
    <source>
        <dbReference type="SAM" id="MobiDB-lite"/>
    </source>
</evidence>
<feature type="region of interest" description="Disordered" evidence="1">
    <location>
        <begin position="333"/>
        <end position="353"/>
    </location>
</feature>
<evidence type="ECO:0000313" key="3">
    <source>
        <dbReference type="EMBL" id="TWT52081.1"/>
    </source>
</evidence>
<keyword evidence="4" id="KW-1185">Reference proteome</keyword>
<keyword evidence="2" id="KW-0812">Transmembrane</keyword>
<dbReference type="EMBL" id="SIHI01000008">
    <property type="protein sequence ID" value="TWT52081.1"/>
    <property type="molecule type" value="Genomic_DNA"/>
</dbReference>
<gene>
    <name evidence="3" type="ORF">KOR42_31780</name>
</gene>
<dbReference type="OrthoDB" id="210010at2"/>
<evidence type="ECO:0000313" key="4">
    <source>
        <dbReference type="Proteomes" id="UP000317243"/>
    </source>
</evidence>
<sequence length="353" mass="40309">MKFETEKSPAPYLNRKDQYRLMGLCGMLLLIVISIDFTSRAENWAWFFSIGQEADVSELKKLDLEDLDFRIEDPNQTPLAQDEFRVPKEADLEPPADNLQLDVSQIPKELLEDVQDRRVGLLRTEEPAMDIVLKRAQVLSEEELEAAATENPGFRVVFTDSEKHRGQLLRVDGTLWRLQRYPYGDPESEDDDLWQAWIFTADSANNPWVVFLTEKPESLTPAEQIDEPVTVVGYFFKNYGYATELGLHIAPMLIAKTMKLVEVEQVPQDKNDNLGRYIFGFLMGIGLLFGIMIWRFTVSDRRYQSGRLAKIAESTHDASPETISALDTIETHDPNQLSISGSDQSDRDDETNI</sequence>
<comment type="caution">
    <text evidence="3">The sequence shown here is derived from an EMBL/GenBank/DDBJ whole genome shotgun (WGS) entry which is preliminary data.</text>
</comment>
<dbReference type="RefSeq" id="WP_146510660.1">
    <property type="nucleotide sequence ID" value="NZ_SIHI01000008.1"/>
</dbReference>
<organism evidence="3 4">
    <name type="scientific">Thalassoglobus neptunius</name>
    <dbReference type="NCBI Taxonomy" id="1938619"/>
    <lineage>
        <taxon>Bacteria</taxon>
        <taxon>Pseudomonadati</taxon>
        <taxon>Planctomycetota</taxon>
        <taxon>Planctomycetia</taxon>
        <taxon>Planctomycetales</taxon>
        <taxon>Planctomycetaceae</taxon>
        <taxon>Thalassoglobus</taxon>
    </lineage>
</organism>
<dbReference type="Proteomes" id="UP000317243">
    <property type="component" value="Unassembled WGS sequence"/>
</dbReference>
<dbReference type="AlphaFoldDB" id="A0A5C5WPN7"/>
<accession>A0A5C5WPN7</accession>